<name>A0A430HR63_9BURK</name>
<accession>A0A430HR63</accession>
<keyword evidence="3" id="KW-1185">Reference proteome</keyword>
<dbReference type="RefSeq" id="WP_126073381.1">
    <property type="nucleotide sequence ID" value="NZ_CP051166.1"/>
</dbReference>
<feature type="region of interest" description="Disordered" evidence="1">
    <location>
        <begin position="52"/>
        <end position="71"/>
    </location>
</feature>
<evidence type="ECO:0000256" key="1">
    <source>
        <dbReference type="SAM" id="MobiDB-lite"/>
    </source>
</evidence>
<proteinExistence type="predicted"/>
<dbReference type="Proteomes" id="UP000278085">
    <property type="component" value="Unassembled WGS sequence"/>
</dbReference>
<sequence>MDEPIILRARIERKGYNAALRGDAPDAHHMNHGSAAMADWNRGYALGLAEAAEPHHAPAGAERIDARQAGC</sequence>
<evidence type="ECO:0000313" key="3">
    <source>
        <dbReference type="Proteomes" id="UP000278085"/>
    </source>
</evidence>
<dbReference type="EMBL" id="RXLQ01000003">
    <property type="protein sequence ID" value="RSZ60020.1"/>
    <property type="molecule type" value="Genomic_DNA"/>
</dbReference>
<evidence type="ECO:0000313" key="2">
    <source>
        <dbReference type="EMBL" id="RSZ60020.1"/>
    </source>
</evidence>
<gene>
    <name evidence="2" type="ORF">EJB06_07525</name>
</gene>
<reference evidence="2 3" key="1">
    <citation type="submission" date="2018-12" db="EMBL/GenBank/DDBJ databases">
        <authorList>
            <person name="Yang E."/>
        </authorList>
    </citation>
    <scope>NUCLEOTIDE SEQUENCE [LARGE SCALE GENOMIC DNA]</scope>
    <source>
        <strain evidence="2 3">SOD</strain>
    </source>
</reference>
<comment type="caution">
    <text evidence="2">The sequence shown here is derived from an EMBL/GenBank/DDBJ whole genome shotgun (WGS) entry which is preliminary data.</text>
</comment>
<organism evidence="2 3">
    <name type="scientific">Massilia atriviolacea</name>
    <dbReference type="NCBI Taxonomy" id="2495579"/>
    <lineage>
        <taxon>Bacteria</taxon>
        <taxon>Pseudomonadati</taxon>
        <taxon>Pseudomonadota</taxon>
        <taxon>Betaproteobacteria</taxon>
        <taxon>Burkholderiales</taxon>
        <taxon>Oxalobacteraceae</taxon>
        <taxon>Telluria group</taxon>
        <taxon>Massilia</taxon>
    </lineage>
</organism>
<dbReference type="AlphaFoldDB" id="A0A430HR63"/>
<protein>
    <submittedName>
        <fullName evidence="2">Uncharacterized protein</fullName>
    </submittedName>
</protein>
<dbReference type="OrthoDB" id="9907795at2"/>